<dbReference type="OrthoDB" id="8225825at2"/>
<dbReference type="InterPro" id="IPR004378">
    <property type="entry name" value="F420H2_quin_Rdtase"/>
</dbReference>
<comment type="similarity">
    <text evidence="1">Belongs to the F420H(2)-dependent quinone reductase family.</text>
</comment>
<evidence type="ECO:0000256" key="1">
    <source>
        <dbReference type="ARBA" id="ARBA00008710"/>
    </source>
</evidence>
<accession>A0A1H9VYS3</accession>
<evidence type="ECO:0000313" key="4">
    <source>
        <dbReference type="Proteomes" id="UP000199019"/>
    </source>
</evidence>
<sequence>MGLWDELECEIVAPNVFQRAVQAAASQRPVSRVLGRIHQPLDRAVAGLSGGRVSATRPLAGLPTITLVTMGARSGERRHTPLVAFPLDGNIAVIGSNYGSDRTPGWVYNLRATPEVEVEHRGRTVAATARRLGREAADSVWALAESTYAGYAQYRRWSQGREITVWVLCPRDA</sequence>
<evidence type="ECO:0000256" key="2">
    <source>
        <dbReference type="ARBA" id="ARBA00049106"/>
    </source>
</evidence>
<dbReference type="PANTHER" id="PTHR39428:SF1">
    <property type="entry name" value="F420H(2)-DEPENDENT QUINONE REDUCTASE RV1261C"/>
    <property type="match status" value="1"/>
</dbReference>
<dbReference type="Proteomes" id="UP000199019">
    <property type="component" value="Unassembled WGS sequence"/>
</dbReference>
<proteinExistence type="inferred from homology"/>
<organism evidence="3 4">
    <name type="scientific">Pedococcus cremeus</name>
    <dbReference type="NCBI Taxonomy" id="587636"/>
    <lineage>
        <taxon>Bacteria</taxon>
        <taxon>Bacillati</taxon>
        <taxon>Actinomycetota</taxon>
        <taxon>Actinomycetes</taxon>
        <taxon>Micrococcales</taxon>
        <taxon>Intrasporangiaceae</taxon>
        <taxon>Pedococcus</taxon>
    </lineage>
</organism>
<dbReference type="STRING" id="587636.SAMN05216199_2639"/>
<name>A0A1H9VYS3_9MICO</name>
<evidence type="ECO:0000313" key="3">
    <source>
        <dbReference type="EMBL" id="SES26423.1"/>
    </source>
</evidence>
<dbReference type="Gene3D" id="2.30.110.10">
    <property type="entry name" value="Electron Transport, Fmn-binding Protein, Chain A"/>
    <property type="match status" value="1"/>
</dbReference>
<dbReference type="PANTHER" id="PTHR39428">
    <property type="entry name" value="F420H(2)-DEPENDENT QUINONE REDUCTASE RV1261C"/>
    <property type="match status" value="1"/>
</dbReference>
<dbReference type="GO" id="GO:0070967">
    <property type="term" value="F:coenzyme F420 binding"/>
    <property type="evidence" value="ECO:0007669"/>
    <property type="project" value="TreeGrafter"/>
</dbReference>
<reference evidence="4" key="1">
    <citation type="submission" date="2016-10" db="EMBL/GenBank/DDBJ databases">
        <authorList>
            <person name="Varghese N."/>
            <person name="Submissions S."/>
        </authorList>
    </citation>
    <scope>NUCLEOTIDE SEQUENCE [LARGE SCALE GENOMIC DNA]</scope>
    <source>
        <strain evidence="4">CGMCC 1.6963</strain>
    </source>
</reference>
<comment type="catalytic activity">
    <reaction evidence="2">
        <text>oxidized coenzyme F420-(gamma-L-Glu)(n) + a quinol + H(+) = reduced coenzyme F420-(gamma-L-Glu)(n) + a quinone</text>
        <dbReference type="Rhea" id="RHEA:39663"/>
        <dbReference type="Rhea" id="RHEA-COMP:12939"/>
        <dbReference type="Rhea" id="RHEA-COMP:14378"/>
        <dbReference type="ChEBI" id="CHEBI:15378"/>
        <dbReference type="ChEBI" id="CHEBI:24646"/>
        <dbReference type="ChEBI" id="CHEBI:132124"/>
        <dbReference type="ChEBI" id="CHEBI:133980"/>
        <dbReference type="ChEBI" id="CHEBI:139511"/>
    </reaction>
</comment>
<dbReference type="RefSeq" id="WP_091758813.1">
    <property type="nucleotide sequence ID" value="NZ_FOHB01000004.1"/>
</dbReference>
<dbReference type="NCBIfam" id="TIGR00026">
    <property type="entry name" value="hi_GC_TIGR00026"/>
    <property type="match status" value="1"/>
</dbReference>
<dbReference type="Pfam" id="PF04075">
    <property type="entry name" value="F420H2_quin_red"/>
    <property type="match status" value="1"/>
</dbReference>
<dbReference type="GO" id="GO:0005886">
    <property type="term" value="C:plasma membrane"/>
    <property type="evidence" value="ECO:0007669"/>
    <property type="project" value="TreeGrafter"/>
</dbReference>
<dbReference type="AlphaFoldDB" id="A0A1H9VYS3"/>
<dbReference type="GO" id="GO:0016491">
    <property type="term" value="F:oxidoreductase activity"/>
    <property type="evidence" value="ECO:0007669"/>
    <property type="project" value="InterPro"/>
</dbReference>
<keyword evidence="4" id="KW-1185">Reference proteome</keyword>
<dbReference type="InterPro" id="IPR012349">
    <property type="entry name" value="Split_barrel_FMN-bd"/>
</dbReference>
<gene>
    <name evidence="3" type="ORF">SAMN05216199_2639</name>
</gene>
<dbReference type="EMBL" id="FOHB01000004">
    <property type="protein sequence ID" value="SES26423.1"/>
    <property type="molecule type" value="Genomic_DNA"/>
</dbReference>
<protein>
    <submittedName>
        <fullName evidence="3">Deazaflavin-dependent oxidoreductase, nitroreductase family</fullName>
    </submittedName>
</protein>